<organism evidence="5 6">
    <name type="scientific">Desulfovibrio piger</name>
    <dbReference type="NCBI Taxonomy" id="901"/>
    <lineage>
        <taxon>Bacteria</taxon>
        <taxon>Pseudomonadati</taxon>
        <taxon>Thermodesulfobacteriota</taxon>
        <taxon>Desulfovibrionia</taxon>
        <taxon>Desulfovibrionales</taxon>
        <taxon>Desulfovibrionaceae</taxon>
        <taxon>Desulfovibrio</taxon>
    </lineage>
</organism>
<dbReference type="InterPro" id="IPR012833">
    <property type="entry name" value="NrdD"/>
</dbReference>
<comment type="caution">
    <text evidence="5">The sequence shown here is derived from an EMBL/GenBank/DDBJ whole genome shotgun (WGS) entry which is preliminary data.</text>
</comment>
<protein>
    <recommendedName>
        <fullName evidence="4">ATP-cone domain-containing protein</fullName>
    </recommendedName>
</protein>
<keyword evidence="1 3" id="KW-0547">Nucleotide-binding</keyword>
<dbReference type="Gene3D" id="3.20.70.20">
    <property type="match status" value="1"/>
</dbReference>
<proteinExistence type="predicted"/>
<feature type="domain" description="ATP-cone" evidence="4">
    <location>
        <begin position="3"/>
        <end position="97"/>
    </location>
</feature>
<evidence type="ECO:0000259" key="4">
    <source>
        <dbReference type="PROSITE" id="PS51161"/>
    </source>
</evidence>
<evidence type="ECO:0000256" key="1">
    <source>
        <dbReference type="ARBA" id="ARBA00022741"/>
    </source>
</evidence>
<accession>A0A848CE30</accession>
<evidence type="ECO:0000313" key="5">
    <source>
        <dbReference type="EMBL" id="NME52578.1"/>
    </source>
</evidence>
<dbReference type="GO" id="GO:0008998">
    <property type="term" value="F:ribonucleoside-triphosphate reductase (thioredoxin) activity"/>
    <property type="evidence" value="ECO:0007669"/>
    <property type="project" value="InterPro"/>
</dbReference>
<evidence type="ECO:0000256" key="3">
    <source>
        <dbReference type="PROSITE-ProRule" id="PRU00492"/>
    </source>
</evidence>
<dbReference type="Proteomes" id="UP000522333">
    <property type="component" value="Unassembled WGS sequence"/>
</dbReference>
<dbReference type="PANTHER" id="PTHR21075:SF0">
    <property type="entry name" value="ANAEROBIC RIBONUCLEOSIDE-TRIPHOSPHATE REDUCTASE"/>
    <property type="match status" value="1"/>
</dbReference>
<dbReference type="RefSeq" id="WP_168935915.1">
    <property type="nucleotide sequence ID" value="NZ_JABAFY010000031.1"/>
</dbReference>
<evidence type="ECO:0000256" key="2">
    <source>
        <dbReference type="ARBA" id="ARBA00022840"/>
    </source>
</evidence>
<dbReference type="EMBL" id="JABAFY010000031">
    <property type="protein sequence ID" value="NME52578.1"/>
    <property type="molecule type" value="Genomic_DNA"/>
</dbReference>
<name>A0A848CE30_9BACT</name>
<dbReference type="GO" id="GO:0005524">
    <property type="term" value="F:ATP binding"/>
    <property type="evidence" value="ECO:0007669"/>
    <property type="project" value="UniProtKB-UniRule"/>
</dbReference>
<dbReference type="GO" id="GO:0031250">
    <property type="term" value="C:anaerobic ribonucleoside-triphosphate reductase complex"/>
    <property type="evidence" value="ECO:0007669"/>
    <property type="project" value="TreeGrafter"/>
</dbReference>
<dbReference type="PANTHER" id="PTHR21075">
    <property type="entry name" value="ANAEROBIC RIBONUCLEOSIDE-TRIPHOSPHATE REDUCTASE"/>
    <property type="match status" value="1"/>
</dbReference>
<evidence type="ECO:0000313" key="6">
    <source>
        <dbReference type="Proteomes" id="UP000522333"/>
    </source>
</evidence>
<dbReference type="GO" id="GO:0004748">
    <property type="term" value="F:ribonucleoside-diphosphate reductase activity, thioredoxin disulfide as acceptor"/>
    <property type="evidence" value="ECO:0007669"/>
    <property type="project" value="TreeGrafter"/>
</dbReference>
<dbReference type="AlphaFoldDB" id="A0A848CE30"/>
<dbReference type="Pfam" id="PF03477">
    <property type="entry name" value="ATP-cone"/>
    <property type="match status" value="1"/>
</dbReference>
<sequence length="443" mass="49652">MIYKVIKRDGTEVPFEASKIEDAICKAAVACGLNDEVSRSVARDVTCKVEDQLELVHADRADIESIQDLVESSLIESGYGAVAKAYILYRQKRTDVRESRSHMMKTMFDLTFRDAVESDNQRENANIDADSSMGTMLKYGSEIAKEYYLKEIINPKFAQAHREGRIHIHDLDFFALTTTCTQIDLGKLFEKGFHTGHGYIRTPNSIGSYASLACIVIQANQSDQHGGQSIPAFDYYMAPGVAKTFRTTFLEYGKLEGIVTPENIREIEETFNDRIAQGVTVLDRTNQLVIRSKVLAGDDGKEMRFVRVWLAAMEKTRKATYQAMEALIHNLNTMNSRAGAQVPFSSINYGTGTSPEQRMVTEECLRALDAGLGNGETSIFPIHIYKVKDGVNAKLGDPNYDLFQLACRVSAKRLFPNFEFLDAPFNLEFYKEGDPDTEVATIE</sequence>
<reference evidence="5 6" key="1">
    <citation type="submission" date="2020-04" db="EMBL/GenBank/DDBJ databases">
        <authorList>
            <person name="Hitch T.C.A."/>
            <person name="Wylensek D."/>
            <person name="Clavel T."/>
        </authorList>
    </citation>
    <scope>NUCLEOTIDE SEQUENCE [LARGE SCALE GENOMIC DNA]</scope>
    <source>
        <strain evidence="5 6">PG-251-APC-1</strain>
    </source>
</reference>
<keyword evidence="2 3" id="KW-0067">ATP-binding</keyword>
<dbReference type="InterPro" id="IPR005144">
    <property type="entry name" value="ATP-cone_dom"/>
</dbReference>
<dbReference type="PROSITE" id="PS51161">
    <property type="entry name" value="ATP_CONE"/>
    <property type="match status" value="1"/>
</dbReference>
<dbReference type="GO" id="GO:0006260">
    <property type="term" value="P:DNA replication"/>
    <property type="evidence" value="ECO:0007669"/>
    <property type="project" value="InterPro"/>
</dbReference>
<gene>
    <name evidence="5" type="ORF">HF854_08610</name>
</gene>
<dbReference type="SUPFAM" id="SSF51998">
    <property type="entry name" value="PFL-like glycyl radical enzymes"/>
    <property type="match status" value="1"/>
</dbReference>
<dbReference type="Pfam" id="PF13597">
    <property type="entry name" value="NRDD"/>
    <property type="match status" value="1"/>
</dbReference>
<dbReference type="GO" id="GO:0009265">
    <property type="term" value="P:2'-deoxyribonucleotide biosynthetic process"/>
    <property type="evidence" value="ECO:0007669"/>
    <property type="project" value="TreeGrafter"/>
</dbReference>